<dbReference type="Gene3D" id="3.40.1520.20">
    <property type="match status" value="1"/>
</dbReference>
<dbReference type="PROSITE" id="PS50914">
    <property type="entry name" value="BON"/>
    <property type="match status" value="2"/>
</dbReference>
<evidence type="ECO:0000256" key="1">
    <source>
        <dbReference type="ARBA" id="ARBA00022729"/>
    </source>
</evidence>
<dbReference type="AlphaFoldDB" id="A0A972VWL5"/>
<dbReference type="InterPro" id="IPR014004">
    <property type="entry name" value="Transpt-assoc_nodulatn_dom_bac"/>
</dbReference>
<dbReference type="Pfam" id="PF04972">
    <property type="entry name" value="BON"/>
    <property type="match status" value="2"/>
</dbReference>
<evidence type="ECO:0000259" key="3">
    <source>
        <dbReference type="PROSITE" id="PS50914"/>
    </source>
</evidence>
<feature type="domain" description="BON" evidence="3">
    <location>
        <begin position="47"/>
        <end position="116"/>
    </location>
</feature>
<dbReference type="EMBL" id="JABMOJ010000247">
    <property type="protein sequence ID" value="NQV65033.1"/>
    <property type="molecule type" value="Genomic_DNA"/>
</dbReference>
<feature type="signal peptide" evidence="2">
    <location>
        <begin position="1"/>
        <end position="27"/>
    </location>
</feature>
<proteinExistence type="predicted"/>
<dbReference type="InterPro" id="IPR007055">
    <property type="entry name" value="BON_dom"/>
</dbReference>
<dbReference type="SMART" id="SM00749">
    <property type="entry name" value="BON"/>
    <property type="match status" value="1"/>
</dbReference>
<organism evidence="4 5">
    <name type="scientific">SAR86 cluster bacterium</name>
    <dbReference type="NCBI Taxonomy" id="2030880"/>
    <lineage>
        <taxon>Bacteria</taxon>
        <taxon>Pseudomonadati</taxon>
        <taxon>Pseudomonadota</taxon>
        <taxon>Gammaproteobacteria</taxon>
        <taxon>SAR86 cluster</taxon>
    </lineage>
</organism>
<sequence>MRYWLSSTSPRYTVIVLALLAALQGCASVTGQTSEDYGNRTLGTVWDDQMIESRGKAIVRAASSELHDAHLGITSFNGMVLLTGQVASEETKNAATLAIKDLRKVRTVHNELEIAGPTTMMARTNDAWLTTKVKTVLLTNQETDAGRVKVVTENGVVYLMGLLSRAESEATVEKVRQVFGVQKIVKIFEYIN</sequence>
<dbReference type="PANTHER" id="PTHR34606:SF4">
    <property type="entry name" value="OUTER MEMBRANE LIPOPROTEIN DOLP"/>
    <property type="match status" value="1"/>
</dbReference>
<evidence type="ECO:0000313" key="5">
    <source>
        <dbReference type="Proteomes" id="UP000754644"/>
    </source>
</evidence>
<keyword evidence="1 2" id="KW-0732">Signal</keyword>
<accession>A0A972VWL5</accession>
<protein>
    <submittedName>
        <fullName evidence="4">BON domain-containing protein</fullName>
    </submittedName>
</protein>
<dbReference type="Proteomes" id="UP000754644">
    <property type="component" value="Unassembled WGS sequence"/>
</dbReference>
<dbReference type="PANTHER" id="PTHR34606">
    <property type="entry name" value="BON DOMAIN-CONTAINING PROTEIN"/>
    <property type="match status" value="1"/>
</dbReference>
<feature type="chain" id="PRO_5036986311" evidence="2">
    <location>
        <begin position="28"/>
        <end position="192"/>
    </location>
</feature>
<gene>
    <name evidence="4" type="ORF">HQ497_06690</name>
</gene>
<evidence type="ECO:0000313" key="4">
    <source>
        <dbReference type="EMBL" id="NQV65033.1"/>
    </source>
</evidence>
<dbReference type="PROSITE" id="PS51257">
    <property type="entry name" value="PROKAR_LIPOPROTEIN"/>
    <property type="match status" value="1"/>
</dbReference>
<feature type="domain" description="BON" evidence="3">
    <location>
        <begin position="125"/>
        <end position="192"/>
    </location>
</feature>
<dbReference type="InterPro" id="IPR051686">
    <property type="entry name" value="Lipoprotein_DolP"/>
</dbReference>
<comment type="caution">
    <text evidence="4">The sequence shown here is derived from an EMBL/GenBank/DDBJ whole genome shotgun (WGS) entry which is preliminary data.</text>
</comment>
<name>A0A972VWL5_9GAMM</name>
<reference evidence="4" key="1">
    <citation type="submission" date="2020-05" db="EMBL/GenBank/DDBJ databases">
        <title>Sulfur intermediates as new biogeochemical hubs in an aquatic model microbial ecosystem.</title>
        <authorList>
            <person name="Vigneron A."/>
        </authorList>
    </citation>
    <scope>NUCLEOTIDE SEQUENCE</scope>
    <source>
        <strain evidence="4">Bin.250</strain>
    </source>
</reference>
<evidence type="ECO:0000256" key="2">
    <source>
        <dbReference type="SAM" id="SignalP"/>
    </source>
</evidence>